<dbReference type="EMBL" id="LSFL01000012">
    <property type="protein sequence ID" value="OBY66792.1"/>
    <property type="molecule type" value="Genomic_DNA"/>
</dbReference>
<feature type="transmembrane region" description="Helical" evidence="7">
    <location>
        <begin position="325"/>
        <end position="348"/>
    </location>
</feature>
<dbReference type="Proteomes" id="UP000092612">
    <property type="component" value="Unassembled WGS sequence"/>
</dbReference>
<accession>A0A1B8U4K3</accession>
<keyword evidence="4 7" id="KW-1133">Transmembrane helix</keyword>
<evidence type="ECO:0000313" key="11">
    <source>
        <dbReference type="Proteomes" id="UP000092612"/>
    </source>
</evidence>
<evidence type="ECO:0000259" key="9">
    <source>
        <dbReference type="Pfam" id="PF12704"/>
    </source>
</evidence>
<keyword evidence="3 7" id="KW-0812">Transmembrane</keyword>
<evidence type="ECO:0000256" key="5">
    <source>
        <dbReference type="ARBA" id="ARBA00023136"/>
    </source>
</evidence>
<evidence type="ECO:0000256" key="6">
    <source>
        <dbReference type="SAM" id="MobiDB-lite"/>
    </source>
</evidence>
<comment type="subcellular location">
    <subcellularLocation>
        <location evidence="1">Cell membrane</location>
        <topology evidence="1">Multi-pass membrane protein</topology>
    </subcellularLocation>
</comment>
<dbReference type="STRING" id="996801.BW723_14415"/>
<sequence length="411" mass="46564">MNVFSITLKNIQAKPLYSVLSIITLSLSITLLLGIKQIELSFKNQIENNLENIDLVIGAKGSPLQLVLASVLHLDNPTGNIFYQEAQKITENSMVKWVIPISYGDNYKGFRIVGSTEKYPELYKAELEQGQFVQKSMEVILGATVAQQLNLKIGDTFLSAHGLLDNDLEVHTEEFTVVGILKPTQKVIDRLIVTRLESIWEVHQHEEHEEEEKHYDEDEHTAHQHSADHQKEITSLLVSLKSKRALLNFPRKINENTNLQAVLPKYELHKLYDYTSVGFKTIAIIGYLILCIASLSIFMSLYKMMKERAFDLAILRTYGATRFQLIKMVVYEALILVFLAFTIGYITIKVGATMFINSQSISVQQNILQDLPLLEVLKIAGLMLIMVFIAVVLTIIPLLKMNISTILSNEK</sequence>
<dbReference type="AlphaFoldDB" id="A0A1B8U4K3"/>
<dbReference type="PANTHER" id="PTHR43738">
    <property type="entry name" value="ABC TRANSPORTER, MEMBRANE PROTEIN"/>
    <property type="match status" value="1"/>
</dbReference>
<feature type="transmembrane region" description="Helical" evidence="7">
    <location>
        <begin position="379"/>
        <end position="399"/>
    </location>
</feature>
<evidence type="ECO:0000256" key="1">
    <source>
        <dbReference type="ARBA" id="ARBA00004651"/>
    </source>
</evidence>
<dbReference type="KEGG" id="prn:BW723_14415"/>
<feature type="domain" description="MacB-like periplasmic core" evidence="9">
    <location>
        <begin position="18"/>
        <end position="198"/>
    </location>
</feature>
<gene>
    <name evidence="10" type="ORF">LPB301_05485</name>
</gene>
<feature type="region of interest" description="Disordered" evidence="6">
    <location>
        <begin position="207"/>
        <end position="227"/>
    </location>
</feature>
<feature type="transmembrane region" description="Helical" evidence="7">
    <location>
        <begin position="284"/>
        <end position="304"/>
    </location>
</feature>
<reference evidence="11" key="1">
    <citation type="submission" date="2016-02" db="EMBL/GenBank/DDBJ databases">
        <title>Paenibacillus sp. LPB0068, isolated from Crassostrea gigas.</title>
        <authorList>
            <person name="Shin S.-K."/>
            <person name="Yi H."/>
        </authorList>
    </citation>
    <scope>NUCLEOTIDE SEQUENCE [LARGE SCALE GENOMIC DNA]</scope>
    <source>
        <strain evidence="11">KCTC 23969</strain>
    </source>
</reference>
<keyword evidence="11" id="KW-1185">Reference proteome</keyword>
<evidence type="ECO:0000256" key="3">
    <source>
        <dbReference type="ARBA" id="ARBA00022692"/>
    </source>
</evidence>
<dbReference type="RefSeq" id="WP_068359193.1">
    <property type="nucleotide sequence ID" value="NZ_CP019337.1"/>
</dbReference>
<comment type="caution">
    <text evidence="10">The sequence shown here is derived from an EMBL/GenBank/DDBJ whole genome shotgun (WGS) entry which is preliminary data.</text>
</comment>
<proteinExistence type="predicted"/>
<keyword evidence="2" id="KW-1003">Cell membrane</keyword>
<name>A0A1B8U4K3_9FLAO</name>
<feature type="domain" description="ABC3 transporter permease C-terminal" evidence="8">
    <location>
        <begin position="284"/>
        <end position="401"/>
    </location>
</feature>
<evidence type="ECO:0000259" key="8">
    <source>
        <dbReference type="Pfam" id="PF02687"/>
    </source>
</evidence>
<keyword evidence="5 7" id="KW-0472">Membrane</keyword>
<dbReference type="Pfam" id="PF02687">
    <property type="entry name" value="FtsX"/>
    <property type="match status" value="1"/>
</dbReference>
<evidence type="ECO:0000256" key="2">
    <source>
        <dbReference type="ARBA" id="ARBA00022475"/>
    </source>
</evidence>
<dbReference type="InterPro" id="IPR003838">
    <property type="entry name" value="ABC3_permease_C"/>
</dbReference>
<evidence type="ECO:0000256" key="4">
    <source>
        <dbReference type="ARBA" id="ARBA00022989"/>
    </source>
</evidence>
<dbReference type="PANTHER" id="PTHR43738:SF2">
    <property type="entry name" value="ABC TRANSPORTER PERMEASE"/>
    <property type="match status" value="1"/>
</dbReference>
<dbReference type="Pfam" id="PF12704">
    <property type="entry name" value="MacB_PCD"/>
    <property type="match status" value="1"/>
</dbReference>
<feature type="transmembrane region" description="Helical" evidence="7">
    <location>
        <begin position="16"/>
        <end position="35"/>
    </location>
</feature>
<protein>
    <submittedName>
        <fullName evidence="10">Permease</fullName>
    </submittedName>
</protein>
<dbReference type="InterPro" id="IPR025857">
    <property type="entry name" value="MacB_PCD"/>
</dbReference>
<dbReference type="InterPro" id="IPR051125">
    <property type="entry name" value="ABC-4/HrtB_transporter"/>
</dbReference>
<evidence type="ECO:0000313" key="10">
    <source>
        <dbReference type="EMBL" id="OBY66792.1"/>
    </source>
</evidence>
<organism evidence="10 11">
    <name type="scientific">Polaribacter reichenbachii</name>
    <dbReference type="NCBI Taxonomy" id="996801"/>
    <lineage>
        <taxon>Bacteria</taxon>
        <taxon>Pseudomonadati</taxon>
        <taxon>Bacteroidota</taxon>
        <taxon>Flavobacteriia</taxon>
        <taxon>Flavobacteriales</taxon>
        <taxon>Flavobacteriaceae</taxon>
    </lineage>
</organism>
<dbReference type="GO" id="GO:0005886">
    <property type="term" value="C:plasma membrane"/>
    <property type="evidence" value="ECO:0007669"/>
    <property type="project" value="UniProtKB-SubCell"/>
</dbReference>
<evidence type="ECO:0000256" key="7">
    <source>
        <dbReference type="SAM" id="Phobius"/>
    </source>
</evidence>
<dbReference type="OrthoDB" id="9784014at2"/>